<dbReference type="Proteomes" id="UP000238762">
    <property type="component" value="Unassembled WGS sequence"/>
</dbReference>
<comment type="caution">
    <text evidence="1">The sequence shown here is derived from an EMBL/GenBank/DDBJ whole genome shotgun (WGS) entry which is preliminary data.</text>
</comment>
<evidence type="ECO:0000313" key="2">
    <source>
        <dbReference type="Proteomes" id="UP000238762"/>
    </source>
</evidence>
<reference evidence="1 2" key="2">
    <citation type="submission" date="2018-03" db="EMBL/GenBank/DDBJ databases">
        <title>The ancient ancestry and fast evolution of plastids.</title>
        <authorList>
            <person name="Moore K.R."/>
            <person name="Magnabosco C."/>
            <person name="Momper L."/>
            <person name="Gold D.A."/>
            <person name="Bosak T."/>
            <person name="Fournier G.P."/>
        </authorList>
    </citation>
    <scope>NUCLEOTIDE SEQUENCE [LARGE SCALE GENOMIC DNA]</scope>
    <source>
        <strain evidence="1 2">CCAP 1448/3</strain>
    </source>
</reference>
<dbReference type="EMBL" id="PVWJ01000095">
    <property type="protein sequence ID" value="PSB01658.1"/>
    <property type="molecule type" value="Genomic_DNA"/>
</dbReference>
<keyword evidence="2" id="KW-1185">Reference proteome</keyword>
<dbReference type="AlphaFoldDB" id="A0A2T1C0G2"/>
<organism evidence="1 2">
    <name type="scientific">Merismopedia glauca CCAP 1448/3</name>
    <dbReference type="NCBI Taxonomy" id="1296344"/>
    <lineage>
        <taxon>Bacteria</taxon>
        <taxon>Bacillati</taxon>
        <taxon>Cyanobacteriota</taxon>
        <taxon>Cyanophyceae</taxon>
        <taxon>Synechococcales</taxon>
        <taxon>Merismopediaceae</taxon>
        <taxon>Merismopedia</taxon>
    </lineage>
</organism>
<gene>
    <name evidence="1" type="ORF">C7B64_17200</name>
</gene>
<accession>A0A2T1C0G2</accession>
<sequence length="128" mass="14646">MSIGESIVQTIKAKNRWNDTNIIITEGETYRFQSSGLWKDMYKTCDANGYTSTNILLHSTEWLRRFSTANWFALIGAIDHNKQSFFAIGNEATITIKKVGLFSCFANDVSFMYWNNSGEIQLAIKRLD</sequence>
<name>A0A2T1C0G2_9CYAN</name>
<dbReference type="OrthoDB" id="4378831at2"/>
<reference evidence="1 2" key="1">
    <citation type="submission" date="2018-02" db="EMBL/GenBank/DDBJ databases">
        <authorList>
            <person name="Cohen D.B."/>
            <person name="Kent A.D."/>
        </authorList>
    </citation>
    <scope>NUCLEOTIDE SEQUENCE [LARGE SCALE GENOMIC DNA]</scope>
    <source>
        <strain evidence="1 2">CCAP 1448/3</strain>
    </source>
</reference>
<protein>
    <submittedName>
        <fullName evidence="1">Uncharacterized protein</fullName>
    </submittedName>
</protein>
<dbReference type="Gene3D" id="2.60.120.430">
    <property type="entry name" value="Galactose-binding lectin"/>
    <property type="match status" value="1"/>
</dbReference>
<evidence type="ECO:0000313" key="1">
    <source>
        <dbReference type="EMBL" id="PSB01658.1"/>
    </source>
</evidence>
<proteinExistence type="predicted"/>